<evidence type="ECO:0000313" key="1">
    <source>
        <dbReference type="Proteomes" id="UP000887565"/>
    </source>
</evidence>
<protein>
    <submittedName>
        <fullName evidence="2">Uncharacterized protein</fullName>
    </submittedName>
</protein>
<proteinExistence type="predicted"/>
<reference evidence="2" key="1">
    <citation type="submission" date="2022-11" db="UniProtKB">
        <authorList>
            <consortium name="WormBaseParasite"/>
        </authorList>
    </citation>
    <scope>IDENTIFICATION</scope>
</reference>
<dbReference type="WBParaSite" id="nRc.2.0.1.t06168-RA">
    <property type="protein sequence ID" value="nRc.2.0.1.t06168-RA"/>
    <property type="gene ID" value="nRc.2.0.1.g06168"/>
</dbReference>
<organism evidence="1 2">
    <name type="scientific">Romanomermis culicivorax</name>
    <name type="common">Nematode worm</name>
    <dbReference type="NCBI Taxonomy" id="13658"/>
    <lineage>
        <taxon>Eukaryota</taxon>
        <taxon>Metazoa</taxon>
        <taxon>Ecdysozoa</taxon>
        <taxon>Nematoda</taxon>
        <taxon>Enoplea</taxon>
        <taxon>Dorylaimia</taxon>
        <taxon>Mermithida</taxon>
        <taxon>Mermithoidea</taxon>
        <taxon>Mermithidae</taxon>
        <taxon>Romanomermis</taxon>
    </lineage>
</organism>
<sequence>MLPACLTQSSFEMILSNLPDTMCDALEQLNTATARINNNVPTVQNIDQIIGAMSNQLQAQELQVQHRIKEQAQVPNTQFTTLADQMQQLILTTATVIAHTNPLTSRPPYTSSRFHCEDTHDICITNDTFQETKQALAYAHVPQCIKLNFNRYALQ</sequence>
<accession>A0A915HXL0</accession>
<keyword evidence="1" id="KW-1185">Reference proteome</keyword>
<dbReference type="Proteomes" id="UP000887565">
    <property type="component" value="Unplaced"/>
</dbReference>
<evidence type="ECO:0000313" key="2">
    <source>
        <dbReference type="WBParaSite" id="nRc.2.0.1.t06168-RA"/>
    </source>
</evidence>
<name>A0A915HXL0_ROMCU</name>
<dbReference type="AlphaFoldDB" id="A0A915HXL0"/>